<accession>A0ABT8L8F4</accession>
<protein>
    <recommendedName>
        <fullName evidence="4">ABC transporter permease</fullName>
    </recommendedName>
</protein>
<keyword evidence="1" id="KW-0472">Membrane</keyword>
<reference evidence="2" key="1">
    <citation type="submission" date="2023-06" db="EMBL/GenBank/DDBJ databases">
        <title>Genomic of Agaribacillus aureum.</title>
        <authorList>
            <person name="Wang G."/>
        </authorList>
    </citation>
    <scope>NUCLEOTIDE SEQUENCE</scope>
    <source>
        <strain evidence="2">BMA12</strain>
    </source>
</reference>
<feature type="transmembrane region" description="Helical" evidence="1">
    <location>
        <begin position="208"/>
        <end position="227"/>
    </location>
</feature>
<sequence length="236" mass="26834">MKQLLKVSTADFKLIFRDPSLRIFLFLPALIFLVINIFLPYLISKFEGVNEYVSYVLIVATIENTQMFGFIYSMVLIEEKETEVARVYGVLPVSKMWFVLFRLIIPCLITALLTWAILLIQPFYSLAIMPSLVFSILSGLIVPVYVLGITVLSRNKMQGMIWIKIFNIAVVLPIVAFFVPDSFTHVFGILPSHWAFQGLSDIIDGGSFFVNAIIGFAYFLILLTVAVRKFSKIHFV</sequence>
<organism evidence="2 3">
    <name type="scientific">Agaribacillus aureus</name>
    <dbReference type="NCBI Taxonomy" id="3051825"/>
    <lineage>
        <taxon>Bacteria</taxon>
        <taxon>Pseudomonadati</taxon>
        <taxon>Bacteroidota</taxon>
        <taxon>Cytophagia</taxon>
        <taxon>Cytophagales</taxon>
        <taxon>Splendidivirgaceae</taxon>
        <taxon>Agaribacillus</taxon>
    </lineage>
</organism>
<feature type="transmembrane region" description="Helical" evidence="1">
    <location>
        <begin position="55"/>
        <end position="77"/>
    </location>
</feature>
<evidence type="ECO:0008006" key="4">
    <source>
        <dbReference type="Google" id="ProtNLM"/>
    </source>
</evidence>
<dbReference type="RefSeq" id="WP_346759372.1">
    <property type="nucleotide sequence ID" value="NZ_JAUJEB010000004.1"/>
</dbReference>
<name>A0ABT8L8F4_9BACT</name>
<evidence type="ECO:0000313" key="2">
    <source>
        <dbReference type="EMBL" id="MDN5214035.1"/>
    </source>
</evidence>
<comment type="caution">
    <text evidence="2">The sequence shown here is derived from an EMBL/GenBank/DDBJ whole genome shotgun (WGS) entry which is preliminary data.</text>
</comment>
<feature type="transmembrane region" description="Helical" evidence="1">
    <location>
        <begin position="165"/>
        <end position="188"/>
    </location>
</feature>
<gene>
    <name evidence="2" type="ORF">QQ020_18305</name>
</gene>
<feature type="transmembrane region" description="Helical" evidence="1">
    <location>
        <begin position="132"/>
        <end position="153"/>
    </location>
</feature>
<keyword evidence="3" id="KW-1185">Reference proteome</keyword>
<evidence type="ECO:0000256" key="1">
    <source>
        <dbReference type="SAM" id="Phobius"/>
    </source>
</evidence>
<keyword evidence="1" id="KW-0812">Transmembrane</keyword>
<feature type="transmembrane region" description="Helical" evidence="1">
    <location>
        <begin position="97"/>
        <end position="120"/>
    </location>
</feature>
<evidence type="ECO:0000313" key="3">
    <source>
        <dbReference type="Proteomes" id="UP001172083"/>
    </source>
</evidence>
<proteinExistence type="predicted"/>
<dbReference type="EMBL" id="JAUJEB010000004">
    <property type="protein sequence ID" value="MDN5214035.1"/>
    <property type="molecule type" value="Genomic_DNA"/>
</dbReference>
<feature type="transmembrane region" description="Helical" evidence="1">
    <location>
        <begin position="21"/>
        <end position="43"/>
    </location>
</feature>
<dbReference type="Proteomes" id="UP001172083">
    <property type="component" value="Unassembled WGS sequence"/>
</dbReference>
<keyword evidence="1" id="KW-1133">Transmembrane helix</keyword>